<dbReference type="InterPro" id="IPR012349">
    <property type="entry name" value="Split_barrel_FMN-bd"/>
</dbReference>
<proteinExistence type="inferred from homology"/>
<keyword evidence="3" id="KW-0288">FMN</keyword>
<dbReference type="SUPFAM" id="SSF50475">
    <property type="entry name" value="FMN-binding split barrel"/>
    <property type="match status" value="1"/>
</dbReference>
<evidence type="ECO:0000259" key="5">
    <source>
        <dbReference type="SMART" id="SM00903"/>
    </source>
</evidence>
<evidence type="ECO:0000256" key="1">
    <source>
        <dbReference type="ARBA" id="ARBA00001917"/>
    </source>
</evidence>
<dbReference type="PANTHER" id="PTHR33798">
    <property type="entry name" value="FLAVOPROTEIN OXYGENASE"/>
    <property type="match status" value="1"/>
</dbReference>
<dbReference type="EMBL" id="VLKZ01000005">
    <property type="protein sequence ID" value="TWI56125.1"/>
    <property type="molecule type" value="Genomic_DNA"/>
</dbReference>
<dbReference type="SMART" id="SM00903">
    <property type="entry name" value="Flavin_Reduct"/>
    <property type="match status" value="1"/>
</dbReference>
<keyword evidence="7" id="KW-1185">Reference proteome</keyword>
<gene>
    <name evidence="6" type="ORF">IQ10_02014</name>
</gene>
<sequence length="215" mass="23649">MKINPDDLTVKESYKLLQGSVVPRPIAWVSTISGDGKNNLAPFSFFTVGSRQPPMLVISIGPGVGEREGTIKDTLTNIRDQKEFVVNIVSAPLGNEMHRSGENLASDVDEFEYTGLTAAESVVVKVPRVKESPVNMECKLHDIIQLGSDHLIIGQVVQFHVKDELYDNGRINLEKLAPLGRLAGTYTPVETIFTLPHDNLEQVLTTPVDKSKTDK</sequence>
<dbReference type="GO" id="GO:0010181">
    <property type="term" value="F:FMN binding"/>
    <property type="evidence" value="ECO:0007669"/>
    <property type="project" value="InterPro"/>
</dbReference>
<keyword evidence="2" id="KW-0285">Flavoprotein</keyword>
<comment type="caution">
    <text evidence="6">The sequence shown here is derived from an EMBL/GenBank/DDBJ whole genome shotgun (WGS) entry which is preliminary data.</text>
</comment>
<protein>
    <submittedName>
        <fullName evidence="6">Flavin reductase (DIM6/NTAB) family NADH-FMN oxidoreductase RutF</fullName>
    </submittedName>
</protein>
<organism evidence="6 7">
    <name type="scientific">Halalkalibacter nanhaiisediminis</name>
    <dbReference type="NCBI Taxonomy" id="688079"/>
    <lineage>
        <taxon>Bacteria</taxon>
        <taxon>Bacillati</taxon>
        <taxon>Bacillota</taxon>
        <taxon>Bacilli</taxon>
        <taxon>Bacillales</taxon>
        <taxon>Bacillaceae</taxon>
        <taxon>Halalkalibacter</taxon>
    </lineage>
</organism>
<evidence type="ECO:0000256" key="3">
    <source>
        <dbReference type="ARBA" id="ARBA00022643"/>
    </source>
</evidence>
<dbReference type="RefSeq" id="WP_144450311.1">
    <property type="nucleotide sequence ID" value="NZ_VLKZ01000005.1"/>
</dbReference>
<dbReference type="OrthoDB" id="9794638at2"/>
<dbReference type="GO" id="GO:0016646">
    <property type="term" value="F:oxidoreductase activity, acting on the CH-NH group of donors, NAD or NADP as acceptor"/>
    <property type="evidence" value="ECO:0007669"/>
    <property type="project" value="UniProtKB-ARBA"/>
</dbReference>
<accession>A0A562QHD1</accession>
<comment type="cofactor">
    <cofactor evidence="1">
        <name>FMN</name>
        <dbReference type="ChEBI" id="CHEBI:58210"/>
    </cofactor>
</comment>
<dbReference type="InterPro" id="IPR002563">
    <property type="entry name" value="Flavin_Rdtase-like_dom"/>
</dbReference>
<dbReference type="PANTHER" id="PTHR33798:SF5">
    <property type="entry name" value="FLAVIN REDUCTASE LIKE DOMAIN-CONTAINING PROTEIN"/>
    <property type="match status" value="1"/>
</dbReference>
<comment type="similarity">
    <text evidence="4">Belongs to the flavoredoxin family.</text>
</comment>
<evidence type="ECO:0000256" key="2">
    <source>
        <dbReference type="ARBA" id="ARBA00022630"/>
    </source>
</evidence>
<evidence type="ECO:0000313" key="7">
    <source>
        <dbReference type="Proteomes" id="UP000315711"/>
    </source>
</evidence>
<dbReference type="Gene3D" id="2.30.110.10">
    <property type="entry name" value="Electron Transport, Fmn-binding Protein, Chain A"/>
    <property type="match status" value="1"/>
</dbReference>
<name>A0A562QHD1_9BACI</name>
<reference evidence="6 7" key="1">
    <citation type="journal article" date="2015" name="Stand. Genomic Sci.">
        <title>Genomic Encyclopedia of Bacterial and Archaeal Type Strains, Phase III: the genomes of soil and plant-associated and newly described type strains.</title>
        <authorList>
            <person name="Whitman W.B."/>
            <person name="Woyke T."/>
            <person name="Klenk H.P."/>
            <person name="Zhou Y."/>
            <person name="Lilburn T.G."/>
            <person name="Beck B.J."/>
            <person name="De Vos P."/>
            <person name="Vandamme P."/>
            <person name="Eisen J.A."/>
            <person name="Garrity G."/>
            <person name="Hugenholtz P."/>
            <person name="Kyrpides N.C."/>
        </authorList>
    </citation>
    <scope>NUCLEOTIDE SEQUENCE [LARGE SCALE GENOMIC DNA]</scope>
    <source>
        <strain evidence="6 7">CGMCC 1.10116</strain>
    </source>
</reference>
<feature type="domain" description="Flavin reductase like" evidence="5">
    <location>
        <begin position="19"/>
        <end position="173"/>
    </location>
</feature>
<dbReference type="Proteomes" id="UP000315711">
    <property type="component" value="Unassembled WGS sequence"/>
</dbReference>
<evidence type="ECO:0000313" key="6">
    <source>
        <dbReference type="EMBL" id="TWI56125.1"/>
    </source>
</evidence>
<dbReference type="Pfam" id="PF01613">
    <property type="entry name" value="Flavin_Reduct"/>
    <property type="match status" value="1"/>
</dbReference>
<evidence type="ECO:0000256" key="4">
    <source>
        <dbReference type="ARBA" id="ARBA00038054"/>
    </source>
</evidence>
<dbReference type="AlphaFoldDB" id="A0A562QHD1"/>